<evidence type="ECO:0000256" key="1">
    <source>
        <dbReference type="SAM" id="MobiDB-lite"/>
    </source>
</evidence>
<proteinExistence type="predicted"/>
<comment type="caution">
    <text evidence="2">The sequence shown here is derived from an EMBL/GenBank/DDBJ whole genome shotgun (WGS) entry which is preliminary data.</text>
</comment>
<feature type="region of interest" description="Disordered" evidence="1">
    <location>
        <begin position="1"/>
        <end position="126"/>
    </location>
</feature>
<organism evidence="2 3">
    <name type="scientific">Diplodia intermedia</name>
    <dbReference type="NCBI Taxonomy" id="856260"/>
    <lineage>
        <taxon>Eukaryota</taxon>
        <taxon>Fungi</taxon>
        <taxon>Dikarya</taxon>
        <taxon>Ascomycota</taxon>
        <taxon>Pezizomycotina</taxon>
        <taxon>Dothideomycetes</taxon>
        <taxon>Dothideomycetes incertae sedis</taxon>
        <taxon>Botryosphaeriales</taxon>
        <taxon>Botryosphaeriaceae</taxon>
        <taxon>Diplodia</taxon>
    </lineage>
</organism>
<keyword evidence="3" id="KW-1185">Reference proteome</keyword>
<feature type="compositionally biased region" description="Basic and acidic residues" evidence="1">
    <location>
        <begin position="106"/>
        <end position="120"/>
    </location>
</feature>
<reference evidence="2 3" key="1">
    <citation type="journal article" date="2023" name="Plant Dis.">
        <title>First Report of Diplodia intermedia Causing Canker and Dieback Diseases on Apple Trees in Canada.</title>
        <authorList>
            <person name="Ellouze W."/>
            <person name="Ilyukhin E."/>
            <person name="Sulman M."/>
            <person name="Ali S."/>
        </authorList>
    </citation>
    <scope>NUCLEOTIDE SEQUENCE [LARGE SCALE GENOMIC DNA]</scope>
    <source>
        <strain evidence="2 3">M45-28</strain>
    </source>
</reference>
<feature type="compositionally biased region" description="Basic and acidic residues" evidence="1">
    <location>
        <begin position="61"/>
        <end position="71"/>
    </location>
</feature>
<protein>
    <submittedName>
        <fullName evidence="2">Uncharacterized protein</fullName>
    </submittedName>
</protein>
<dbReference type="EMBL" id="JAKEKT020000088">
    <property type="protein sequence ID" value="KAL1637614.1"/>
    <property type="molecule type" value="Genomic_DNA"/>
</dbReference>
<accession>A0ABR3TDU9</accession>
<gene>
    <name evidence="2" type="ORF">SLS58_009287</name>
</gene>
<feature type="compositionally biased region" description="Acidic residues" evidence="1">
    <location>
        <begin position="78"/>
        <end position="92"/>
    </location>
</feature>
<dbReference type="Proteomes" id="UP001521184">
    <property type="component" value="Unassembled WGS sequence"/>
</dbReference>
<evidence type="ECO:0000313" key="2">
    <source>
        <dbReference type="EMBL" id="KAL1637614.1"/>
    </source>
</evidence>
<name>A0ABR3TDU9_9PEZI</name>
<sequence length="172" mass="18450">MSDAEPTKTCFKCGQTKPADDFPIELSDVIPPEIIAVSQALDDPAAHASDTAGDADADADATPREGQHQDGGDGSAVGEDDGGDVCEDIEDTSSEKTIRASTYHQRPTETDSEDLNRADSTDENEANGAIMRNIIAIRERILAKLTVGALRTERITQLQEECESLSTTTQKR</sequence>
<evidence type="ECO:0000313" key="3">
    <source>
        <dbReference type="Proteomes" id="UP001521184"/>
    </source>
</evidence>